<dbReference type="InterPro" id="IPR009057">
    <property type="entry name" value="Homeodomain-like_sf"/>
</dbReference>
<evidence type="ECO:0000256" key="1">
    <source>
        <dbReference type="ARBA" id="ARBA00022491"/>
    </source>
</evidence>
<keyword evidence="2" id="KW-0805">Transcription regulation</keyword>
<sequence>MGKRAEHRLARRAEFIAVAAKVFLEFGLRDATMDDVAAKLGVSKVVVYRYFSSKEDLVDSILVNMTNKLLEQDRLPFAGYKTSLNRSIKVAREDPAAFLLLARDAKSDPIFSCHHQAVWQGVTDRLVSTYLDFGMDDFYARMSGEALMSYSLNVQVYWIEHGCVERDEEFEAWAAAGLKALDQQWRVNYAASVTEQRNLN</sequence>
<evidence type="ECO:0000313" key="7">
    <source>
        <dbReference type="EMBL" id="GAA4082465.1"/>
    </source>
</evidence>
<reference evidence="8" key="1">
    <citation type="journal article" date="2019" name="Int. J. Syst. Evol. Microbiol.">
        <title>The Global Catalogue of Microorganisms (GCM) 10K type strain sequencing project: providing services to taxonomists for standard genome sequencing and annotation.</title>
        <authorList>
            <consortium name="The Broad Institute Genomics Platform"/>
            <consortium name="The Broad Institute Genome Sequencing Center for Infectious Disease"/>
            <person name="Wu L."/>
            <person name="Ma J."/>
        </authorList>
    </citation>
    <scope>NUCLEOTIDE SEQUENCE [LARGE SCALE GENOMIC DNA]</scope>
    <source>
        <strain evidence="8">JCM 17304</strain>
    </source>
</reference>
<keyword evidence="1" id="KW-0678">Repressor</keyword>
<dbReference type="PROSITE" id="PS50977">
    <property type="entry name" value="HTH_TETR_2"/>
    <property type="match status" value="1"/>
</dbReference>
<dbReference type="SUPFAM" id="SSF46689">
    <property type="entry name" value="Homeodomain-like"/>
    <property type="match status" value="1"/>
</dbReference>
<dbReference type="PRINTS" id="PR00455">
    <property type="entry name" value="HTHTETR"/>
</dbReference>
<evidence type="ECO:0000313" key="8">
    <source>
        <dbReference type="Proteomes" id="UP001500392"/>
    </source>
</evidence>
<feature type="domain" description="HTH tetR-type" evidence="6">
    <location>
        <begin position="9"/>
        <end position="69"/>
    </location>
</feature>
<proteinExistence type="predicted"/>
<gene>
    <name evidence="7" type="ORF">GCM10022414_01260</name>
</gene>
<dbReference type="Gene3D" id="1.10.357.10">
    <property type="entry name" value="Tetracycline Repressor, domain 2"/>
    <property type="match status" value="1"/>
</dbReference>
<dbReference type="PANTHER" id="PTHR30055:SF175">
    <property type="entry name" value="HTH-TYPE TRANSCRIPTIONAL REPRESSOR KSTR2"/>
    <property type="match status" value="1"/>
</dbReference>
<dbReference type="InterPro" id="IPR001647">
    <property type="entry name" value="HTH_TetR"/>
</dbReference>
<organism evidence="7 8">
    <name type="scientific">Zhongshania borealis</name>
    <dbReference type="NCBI Taxonomy" id="889488"/>
    <lineage>
        <taxon>Bacteria</taxon>
        <taxon>Pseudomonadati</taxon>
        <taxon>Pseudomonadota</taxon>
        <taxon>Gammaproteobacteria</taxon>
        <taxon>Cellvibrionales</taxon>
        <taxon>Spongiibacteraceae</taxon>
        <taxon>Zhongshania</taxon>
    </lineage>
</organism>
<dbReference type="Pfam" id="PF00440">
    <property type="entry name" value="TetR_N"/>
    <property type="match status" value="1"/>
</dbReference>
<accession>A0ABP7W6P2</accession>
<evidence type="ECO:0000259" key="6">
    <source>
        <dbReference type="PROSITE" id="PS50977"/>
    </source>
</evidence>
<dbReference type="InterPro" id="IPR050109">
    <property type="entry name" value="HTH-type_TetR-like_transc_reg"/>
</dbReference>
<comment type="caution">
    <text evidence="7">The sequence shown here is derived from an EMBL/GenBank/DDBJ whole genome shotgun (WGS) entry which is preliminary data.</text>
</comment>
<keyword evidence="4" id="KW-0804">Transcription</keyword>
<keyword evidence="8" id="KW-1185">Reference proteome</keyword>
<evidence type="ECO:0000256" key="4">
    <source>
        <dbReference type="ARBA" id="ARBA00023163"/>
    </source>
</evidence>
<feature type="DNA-binding region" description="H-T-H motif" evidence="5">
    <location>
        <begin position="32"/>
        <end position="51"/>
    </location>
</feature>
<protein>
    <recommendedName>
        <fullName evidence="6">HTH tetR-type domain-containing protein</fullName>
    </recommendedName>
</protein>
<name>A0ABP7W6P2_9GAMM</name>
<dbReference type="Proteomes" id="UP001500392">
    <property type="component" value="Unassembled WGS sequence"/>
</dbReference>
<evidence type="ECO:0000256" key="5">
    <source>
        <dbReference type="PROSITE-ProRule" id="PRU00335"/>
    </source>
</evidence>
<dbReference type="PANTHER" id="PTHR30055">
    <property type="entry name" value="HTH-TYPE TRANSCRIPTIONAL REGULATOR RUTR"/>
    <property type="match status" value="1"/>
</dbReference>
<evidence type="ECO:0000256" key="2">
    <source>
        <dbReference type="ARBA" id="ARBA00023015"/>
    </source>
</evidence>
<dbReference type="EMBL" id="BAABDM010000001">
    <property type="protein sequence ID" value="GAA4082465.1"/>
    <property type="molecule type" value="Genomic_DNA"/>
</dbReference>
<evidence type="ECO:0000256" key="3">
    <source>
        <dbReference type="ARBA" id="ARBA00023125"/>
    </source>
</evidence>
<keyword evidence="3 5" id="KW-0238">DNA-binding</keyword>